<feature type="domain" description="DUF6570" evidence="1">
    <location>
        <begin position="3"/>
        <end position="55"/>
    </location>
</feature>
<name>A0A0D0C4Z2_9AGAR</name>
<dbReference type="AlphaFoldDB" id="A0A0D0C4Z2"/>
<dbReference type="EMBL" id="KN834791">
    <property type="protein sequence ID" value="KIK57469.1"/>
    <property type="molecule type" value="Genomic_DNA"/>
</dbReference>
<dbReference type="InterPro" id="IPR046700">
    <property type="entry name" value="DUF6570"/>
</dbReference>
<evidence type="ECO:0000259" key="1">
    <source>
        <dbReference type="Pfam" id="PF20209"/>
    </source>
</evidence>
<accession>A0A0D0C4Z2</accession>
<reference evidence="2 3" key="1">
    <citation type="submission" date="2014-04" db="EMBL/GenBank/DDBJ databases">
        <title>Evolutionary Origins and Diversification of the Mycorrhizal Mutualists.</title>
        <authorList>
            <consortium name="DOE Joint Genome Institute"/>
            <consortium name="Mycorrhizal Genomics Consortium"/>
            <person name="Kohler A."/>
            <person name="Kuo A."/>
            <person name="Nagy L.G."/>
            <person name="Floudas D."/>
            <person name="Copeland A."/>
            <person name="Barry K.W."/>
            <person name="Cichocki N."/>
            <person name="Veneault-Fourrey C."/>
            <person name="LaButti K."/>
            <person name="Lindquist E.A."/>
            <person name="Lipzen A."/>
            <person name="Lundell T."/>
            <person name="Morin E."/>
            <person name="Murat C."/>
            <person name="Riley R."/>
            <person name="Ohm R."/>
            <person name="Sun H."/>
            <person name="Tunlid A."/>
            <person name="Henrissat B."/>
            <person name="Grigoriev I.V."/>
            <person name="Hibbett D.S."/>
            <person name="Martin F."/>
        </authorList>
    </citation>
    <scope>NUCLEOTIDE SEQUENCE [LARGE SCALE GENOMIC DNA]</scope>
    <source>
        <strain evidence="2 3">FD-317 M1</strain>
    </source>
</reference>
<dbReference type="Proteomes" id="UP000053593">
    <property type="component" value="Unassembled WGS sequence"/>
</dbReference>
<evidence type="ECO:0000313" key="2">
    <source>
        <dbReference type="EMBL" id="KIK57469.1"/>
    </source>
</evidence>
<dbReference type="Pfam" id="PF20209">
    <property type="entry name" value="DUF6570"/>
    <property type="match status" value="1"/>
</dbReference>
<feature type="non-terminal residue" evidence="2">
    <location>
        <position position="1"/>
    </location>
</feature>
<gene>
    <name evidence="2" type="ORF">GYMLUDRAFT_136037</name>
</gene>
<proteinExistence type="predicted"/>
<sequence length="60" mass="7121">DEIAVIFVSEDWQAIAEIFKSMPFLVRRQKILDALVWLQKNNPLYHDIIIDHAILEQYPI</sequence>
<protein>
    <recommendedName>
        <fullName evidence="1">DUF6570 domain-containing protein</fullName>
    </recommendedName>
</protein>
<dbReference type="HOGENOM" id="CLU_2948063_0_0_1"/>
<organism evidence="2 3">
    <name type="scientific">Collybiopsis luxurians FD-317 M1</name>
    <dbReference type="NCBI Taxonomy" id="944289"/>
    <lineage>
        <taxon>Eukaryota</taxon>
        <taxon>Fungi</taxon>
        <taxon>Dikarya</taxon>
        <taxon>Basidiomycota</taxon>
        <taxon>Agaricomycotina</taxon>
        <taxon>Agaricomycetes</taxon>
        <taxon>Agaricomycetidae</taxon>
        <taxon>Agaricales</taxon>
        <taxon>Marasmiineae</taxon>
        <taxon>Omphalotaceae</taxon>
        <taxon>Collybiopsis</taxon>
        <taxon>Collybiopsis luxurians</taxon>
    </lineage>
</organism>
<feature type="non-terminal residue" evidence="2">
    <location>
        <position position="60"/>
    </location>
</feature>
<keyword evidence="3" id="KW-1185">Reference proteome</keyword>
<dbReference type="OrthoDB" id="3257061at2759"/>
<evidence type="ECO:0000313" key="3">
    <source>
        <dbReference type="Proteomes" id="UP000053593"/>
    </source>
</evidence>